<dbReference type="Proteomes" id="UP000700706">
    <property type="component" value="Unassembled WGS sequence"/>
</dbReference>
<evidence type="ECO:0000313" key="2">
    <source>
        <dbReference type="EMBL" id="MBW8728475.1"/>
    </source>
</evidence>
<name>A0A952FS75_9PROT</name>
<organism evidence="2 3">
    <name type="scientific">Inquilinus limosus</name>
    <dbReference type="NCBI Taxonomy" id="171674"/>
    <lineage>
        <taxon>Bacteria</taxon>
        <taxon>Pseudomonadati</taxon>
        <taxon>Pseudomonadota</taxon>
        <taxon>Alphaproteobacteria</taxon>
        <taxon>Rhodospirillales</taxon>
        <taxon>Rhodospirillaceae</taxon>
        <taxon>Inquilinus</taxon>
    </lineage>
</organism>
<dbReference type="EMBL" id="JAEKLZ010000413">
    <property type="protein sequence ID" value="MBW8728475.1"/>
    <property type="molecule type" value="Genomic_DNA"/>
</dbReference>
<protein>
    <recommendedName>
        <fullName evidence="1">HipA-like kinase domain-containing protein</fullName>
    </recommendedName>
</protein>
<reference evidence="2" key="1">
    <citation type="submission" date="2020-06" db="EMBL/GenBank/DDBJ databases">
        <title>Stable isotope informed genome-resolved metagenomics uncovers potential trophic interactions in rhizosphere soil.</title>
        <authorList>
            <person name="Starr E.P."/>
            <person name="Shi S."/>
            <person name="Blazewicz S.J."/>
            <person name="Koch B.J."/>
            <person name="Probst A.J."/>
            <person name="Hungate B.A."/>
            <person name="Pett-Ridge J."/>
            <person name="Firestone M.K."/>
            <person name="Banfield J.F."/>
        </authorList>
    </citation>
    <scope>NUCLEOTIDE SEQUENCE</scope>
    <source>
        <strain evidence="2">YM_69_17</strain>
    </source>
</reference>
<dbReference type="AlphaFoldDB" id="A0A952FS75"/>
<dbReference type="Pfam" id="PF20613">
    <property type="entry name" value="HipA_2"/>
    <property type="match status" value="1"/>
</dbReference>
<proteinExistence type="predicted"/>
<evidence type="ECO:0000259" key="1">
    <source>
        <dbReference type="Pfam" id="PF20613"/>
    </source>
</evidence>
<gene>
    <name evidence="2" type="ORF">JF625_25450</name>
</gene>
<evidence type="ECO:0000313" key="3">
    <source>
        <dbReference type="Proteomes" id="UP000700706"/>
    </source>
</evidence>
<feature type="domain" description="HipA-like kinase" evidence="1">
    <location>
        <begin position="9"/>
        <end position="236"/>
    </location>
</feature>
<dbReference type="InterPro" id="IPR046748">
    <property type="entry name" value="HipA_2"/>
</dbReference>
<comment type="caution">
    <text evidence="2">The sequence shown here is derived from an EMBL/GenBank/DDBJ whole genome shotgun (WGS) entry which is preliminary data.</text>
</comment>
<accession>A0A952FS75</accession>
<sequence>MLSRVSAIEFNRPVSSGKSEPSIITCEREDSSPVEVIAKFSGFCERGVTSLAMEGIAACLAADLGLPVSEPLLVEVTPEWISLISNSERRRKIEASSRTAFGSRLMTGQFALWNTGTKLTQAMVPAAAAILAFDGIIQNPDRRVANPNCFVRGDDIRIFDHELAFSHRLVLQWQPPWKPGGLSDLEKPGFHIFRNGLRQRDIDFNAIRDAWSGLSDAQIARYGSSLPAEWEAAQHDVEAALTLIRDARNNIDECIVEIQRVLK</sequence>